<proteinExistence type="predicted"/>
<dbReference type="AlphaFoldDB" id="A0AAD5TD73"/>
<gene>
    <name evidence="12" type="ORF">HDU87_001923</name>
</gene>
<sequence>MAFSLLDRQSAIDPDSPGHVPAHFHAGFQFSNLQFQYPTANSPTFNGDFNLEGYAGQSLAIVGPSGSGKSTVIALLQRWYDANGGHALIGGVSIRDYALSAGLRSHMSLVGQEPVLFDMSIAENIAWGSEFSATIEQITDAAKQADVHDFVMTLPDGYNTRVGDKGGHLSGGQKQRVAMARALIRSPKLLLLDEATSALDSTSEVEVQRAIDRAARGRTTVTIAHRLSTVKNVDRIVVVNEGRIVEAGKHEELMQMRGIYADMCRQQNL</sequence>
<dbReference type="InterPro" id="IPR027417">
    <property type="entry name" value="P-loop_NTPase"/>
</dbReference>
<evidence type="ECO:0000256" key="1">
    <source>
        <dbReference type="ARBA" id="ARBA00004141"/>
    </source>
</evidence>
<organism evidence="12 13">
    <name type="scientific">Geranomyces variabilis</name>
    <dbReference type="NCBI Taxonomy" id="109894"/>
    <lineage>
        <taxon>Eukaryota</taxon>
        <taxon>Fungi</taxon>
        <taxon>Fungi incertae sedis</taxon>
        <taxon>Chytridiomycota</taxon>
        <taxon>Chytridiomycota incertae sedis</taxon>
        <taxon>Chytridiomycetes</taxon>
        <taxon>Spizellomycetales</taxon>
        <taxon>Powellomycetaceae</taxon>
        <taxon>Geranomyces</taxon>
    </lineage>
</organism>
<evidence type="ECO:0000256" key="10">
    <source>
        <dbReference type="ARBA" id="ARBA00023180"/>
    </source>
</evidence>
<evidence type="ECO:0000256" key="2">
    <source>
        <dbReference type="ARBA" id="ARBA00022448"/>
    </source>
</evidence>
<dbReference type="GO" id="GO:0016887">
    <property type="term" value="F:ATP hydrolysis activity"/>
    <property type="evidence" value="ECO:0007669"/>
    <property type="project" value="InterPro"/>
</dbReference>
<reference evidence="12" key="1">
    <citation type="submission" date="2020-05" db="EMBL/GenBank/DDBJ databases">
        <title>Phylogenomic resolution of chytrid fungi.</title>
        <authorList>
            <person name="Stajich J.E."/>
            <person name="Amses K."/>
            <person name="Simmons R."/>
            <person name="Seto K."/>
            <person name="Myers J."/>
            <person name="Bonds A."/>
            <person name="Quandt C.A."/>
            <person name="Barry K."/>
            <person name="Liu P."/>
            <person name="Grigoriev I."/>
            <person name="Longcore J.E."/>
            <person name="James T.Y."/>
        </authorList>
    </citation>
    <scope>NUCLEOTIDE SEQUENCE</scope>
    <source>
        <strain evidence="12">JEL0379</strain>
    </source>
</reference>
<evidence type="ECO:0000259" key="11">
    <source>
        <dbReference type="PROSITE" id="PS50893"/>
    </source>
</evidence>
<dbReference type="PROSITE" id="PS50893">
    <property type="entry name" value="ABC_TRANSPORTER_2"/>
    <property type="match status" value="1"/>
</dbReference>
<evidence type="ECO:0000256" key="5">
    <source>
        <dbReference type="ARBA" id="ARBA00022741"/>
    </source>
</evidence>
<keyword evidence="4" id="KW-0677">Repeat</keyword>
<dbReference type="EMBL" id="JADGJQ010000159">
    <property type="protein sequence ID" value="KAJ3166779.1"/>
    <property type="molecule type" value="Genomic_DNA"/>
</dbReference>
<accession>A0AAD5TD73</accession>
<dbReference type="InterPro" id="IPR036640">
    <property type="entry name" value="ABC1_TM_sf"/>
</dbReference>
<dbReference type="SMART" id="SM00382">
    <property type="entry name" value="AAA"/>
    <property type="match status" value="1"/>
</dbReference>
<evidence type="ECO:0000313" key="12">
    <source>
        <dbReference type="EMBL" id="KAJ3166779.1"/>
    </source>
</evidence>
<evidence type="ECO:0000256" key="3">
    <source>
        <dbReference type="ARBA" id="ARBA00022692"/>
    </source>
</evidence>
<dbReference type="InterPro" id="IPR003439">
    <property type="entry name" value="ABC_transporter-like_ATP-bd"/>
</dbReference>
<dbReference type="InterPro" id="IPR003593">
    <property type="entry name" value="AAA+_ATPase"/>
</dbReference>
<evidence type="ECO:0000256" key="9">
    <source>
        <dbReference type="ARBA" id="ARBA00023136"/>
    </source>
</evidence>
<keyword evidence="7" id="KW-1278">Translocase</keyword>
<keyword evidence="2" id="KW-0813">Transport</keyword>
<evidence type="ECO:0000256" key="7">
    <source>
        <dbReference type="ARBA" id="ARBA00022967"/>
    </source>
</evidence>
<dbReference type="FunFam" id="3.40.50.300:FF:000479">
    <property type="entry name" value="Multidrug resistance protein 1A"/>
    <property type="match status" value="1"/>
</dbReference>
<dbReference type="SUPFAM" id="SSF52540">
    <property type="entry name" value="P-loop containing nucleoside triphosphate hydrolases"/>
    <property type="match status" value="1"/>
</dbReference>
<dbReference type="Proteomes" id="UP001212152">
    <property type="component" value="Unassembled WGS sequence"/>
</dbReference>
<dbReference type="Gene3D" id="1.20.1560.10">
    <property type="entry name" value="ABC transporter type 1, transmembrane domain"/>
    <property type="match status" value="1"/>
</dbReference>
<evidence type="ECO:0000256" key="4">
    <source>
        <dbReference type="ARBA" id="ARBA00022737"/>
    </source>
</evidence>
<keyword evidence="10" id="KW-0325">Glycoprotein</keyword>
<dbReference type="GO" id="GO:0016020">
    <property type="term" value="C:membrane"/>
    <property type="evidence" value="ECO:0007669"/>
    <property type="project" value="UniProtKB-SubCell"/>
</dbReference>
<keyword evidence="8" id="KW-1133">Transmembrane helix</keyword>
<dbReference type="GO" id="GO:0015421">
    <property type="term" value="F:ABC-type oligopeptide transporter activity"/>
    <property type="evidence" value="ECO:0007669"/>
    <property type="project" value="TreeGrafter"/>
</dbReference>
<dbReference type="GO" id="GO:0005524">
    <property type="term" value="F:ATP binding"/>
    <property type="evidence" value="ECO:0007669"/>
    <property type="project" value="UniProtKB-KW"/>
</dbReference>
<keyword evidence="13" id="KW-1185">Reference proteome</keyword>
<keyword evidence="5" id="KW-0547">Nucleotide-binding</keyword>
<protein>
    <recommendedName>
        <fullName evidence="11">ABC transporter domain-containing protein</fullName>
    </recommendedName>
</protein>
<name>A0AAD5TD73_9FUNG</name>
<dbReference type="InterPro" id="IPR017871">
    <property type="entry name" value="ABC_transporter-like_CS"/>
</dbReference>
<comment type="subcellular location">
    <subcellularLocation>
        <location evidence="1">Membrane</location>
        <topology evidence="1">Multi-pass membrane protein</topology>
    </subcellularLocation>
</comment>
<comment type="caution">
    <text evidence="12">The sequence shown here is derived from an EMBL/GenBank/DDBJ whole genome shotgun (WGS) entry which is preliminary data.</text>
</comment>
<evidence type="ECO:0000256" key="8">
    <source>
        <dbReference type="ARBA" id="ARBA00022989"/>
    </source>
</evidence>
<keyword evidence="9" id="KW-0472">Membrane</keyword>
<keyword evidence="3" id="KW-0812">Transmembrane</keyword>
<dbReference type="Pfam" id="PF00005">
    <property type="entry name" value="ABC_tran"/>
    <property type="match status" value="1"/>
</dbReference>
<keyword evidence="6" id="KW-0067">ATP-binding</keyword>
<dbReference type="Gene3D" id="3.40.50.300">
    <property type="entry name" value="P-loop containing nucleotide triphosphate hydrolases"/>
    <property type="match status" value="1"/>
</dbReference>
<dbReference type="PROSITE" id="PS00211">
    <property type="entry name" value="ABC_TRANSPORTER_1"/>
    <property type="match status" value="1"/>
</dbReference>
<evidence type="ECO:0000256" key="6">
    <source>
        <dbReference type="ARBA" id="ARBA00022840"/>
    </source>
</evidence>
<dbReference type="PANTHER" id="PTHR43394">
    <property type="entry name" value="ATP-DEPENDENT PERMEASE MDL1, MITOCHONDRIAL"/>
    <property type="match status" value="1"/>
</dbReference>
<evidence type="ECO:0000313" key="13">
    <source>
        <dbReference type="Proteomes" id="UP001212152"/>
    </source>
</evidence>
<dbReference type="PANTHER" id="PTHR43394:SF1">
    <property type="entry name" value="ATP-BINDING CASSETTE SUB-FAMILY B MEMBER 10, MITOCHONDRIAL"/>
    <property type="match status" value="1"/>
</dbReference>
<feature type="domain" description="ABC transporter" evidence="11">
    <location>
        <begin position="28"/>
        <end position="266"/>
    </location>
</feature>
<dbReference type="InterPro" id="IPR039421">
    <property type="entry name" value="Type_1_exporter"/>
</dbReference>